<organism evidence="10 11">
    <name type="scientific">Aequitasia blattaphilus</name>
    <dbReference type="NCBI Taxonomy" id="2949332"/>
    <lineage>
        <taxon>Bacteria</taxon>
        <taxon>Bacillati</taxon>
        <taxon>Bacillota</taxon>
        <taxon>Clostridia</taxon>
        <taxon>Lachnospirales</taxon>
        <taxon>Lachnospiraceae</taxon>
        <taxon>Aequitasia</taxon>
    </lineage>
</organism>
<keyword evidence="2" id="KW-0813">Transport</keyword>
<evidence type="ECO:0000313" key="10">
    <source>
        <dbReference type="EMBL" id="MCP1101568.1"/>
    </source>
</evidence>
<sequence>MKSKSFDTKKFLSQNGIWGVLIVMVILLTIVRPVFISRMNLQTLLESESIKGILAFGIMWAILSKGIDLGPGSVVALVSAVVASLVQQTGVTGRLLGENGLHLSAPLAMLVGLLIGAVVGLITGVIIAYTQIPPFIATLGTQLICRALAKMYTDRPVSNLEDSFRWIAKGKIGPVPMIVVVFIIMYILTAFLLTQTRFGKNVYAIGGNSQAARFAGINVEKNLVMVYIICSVCAALGGILLAARTGSADPSSNGLMYETDAIAAATVGGTSHSGGICRVSGVLCGILILGVINNGLVLLGVDDNMTNVVRGAIIVGAVILDMRKNVKKA</sequence>
<keyword evidence="4" id="KW-0997">Cell inner membrane</keyword>
<protein>
    <recommendedName>
        <fullName evidence="8">Autoinducer 2 import system permease protein LsrD</fullName>
    </recommendedName>
</protein>
<proteinExistence type="predicted"/>
<keyword evidence="5 9" id="KW-0812">Transmembrane</keyword>
<feature type="transmembrane region" description="Helical" evidence="9">
    <location>
        <begin position="224"/>
        <end position="243"/>
    </location>
</feature>
<evidence type="ECO:0000313" key="11">
    <source>
        <dbReference type="Proteomes" id="UP001523566"/>
    </source>
</evidence>
<feature type="transmembrane region" description="Helical" evidence="9">
    <location>
        <begin position="43"/>
        <end position="63"/>
    </location>
</feature>
<keyword evidence="3" id="KW-1003">Cell membrane</keyword>
<dbReference type="PANTHER" id="PTHR32196:SF71">
    <property type="entry name" value="AUTOINDUCER 2 IMPORT SYSTEM PERMEASE PROTEIN LSRD"/>
    <property type="match status" value="1"/>
</dbReference>
<evidence type="ECO:0000256" key="9">
    <source>
        <dbReference type="SAM" id="Phobius"/>
    </source>
</evidence>
<evidence type="ECO:0000256" key="4">
    <source>
        <dbReference type="ARBA" id="ARBA00022519"/>
    </source>
</evidence>
<feature type="transmembrane region" description="Helical" evidence="9">
    <location>
        <begin position="174"/>
        <end position="193"/>
    </location>
</feature>
<evidence type="ECO:0000256" key="1">
    <source>
        <dbReference type="ARBA" id="ARBA00004651"/>
    </source>
</evidence>
<dbReference type="Proteomes" id="UP001523566">
    <property type="component" value="Unassembled WGS sequence"/>
</dbReference>
<dbReference type="EMBL" id="JAMZFW010000004">
    <property type="protein sequence ID" value="MCP1101568.1"/>
    <property type="molecule type" value="Genomic_DNA"/>
</dbReference>
<evidence type="ECO:0000256" key="5">
    <source>
        <dbReference type="ARBA" id="ARBA00022692"/>
    </source>
</evidence>
<feature type="transmembrane region" description="Helical" evidence="9">
    <location>
        <begin position="107"/>
        <end position="129"/>
    </location>
</feature>
<feature type="transmembrane region" description="Helical" evidence="9">
    <location>
        <begin position="279"/>
        <end position="299"/>
    </location>
</feature>
<name>A0ABT1E723_9FIRM</name>
<dbReference type="CDD" id="cd06579">
    <property type="entry name" value="TM_PBP1_transp_AraH_like"/>
    <property type="match status" value="1"/>
</dbReference>
<evidence type="ECO:0000256" key="7">
    <source>
        <dbReference type="ARBA" id="ARBA00023136"/>
    </source>
</evidence>
<gene>
    <name evidence="10" type="ORF">NK125_03960</name>
</gene>
<evidence type="ECO:0000256" key="3">
    <source>
        <dbReference type="ARBA" id="ARBA00022475"/>
    </source>
</evidence>
<feature type="transmembrane region" description="Helical" evidence="9">
    <location>
        <begin position="69"/>
        <end position="86"/>
    </location>
</feature>
<keyword evidence="7 9" id="KW-0472">Membrane</keyword>
<accession>A0ABT1E723</accession>
<evidence type="ECO:0000256" key="8">
    <source>
        <dbReference type="ARBA" id="ARBA00039381"/>
    </source>
</evidence>
<comment type="caution">
    <text evidence="10">The sequence shown here is derived from an EMBL/GenBank/DDBJ whole genome shotgun (WGS) entry which is preliminary data.</text>
</comment>
<dbReference type="PANTHER" id="PTHR32196">
    <property type="entry name" value="ABC TRANSPORTER PERMEASE PROTEIN YPHD-RELATED-RELATED"/>
    <property type="match status" value="1"/>
</dbReference>
<keyword evidence="6 9" id="KW-1133">Transmembrane helix</keyword>
<keyword evidence="11" id="KW-1185">Reference proteome</keyword>
<dbReference type="RefSeq" id="WP_262065355.1">
    <property type="nucleotide sequence ID" value="NZ_JAMXOD010000004.1"/>
</dbReference>
<evidence type="ECO:0000256" key="6">
    <source>
        <dbReference type="ARBA" id="ARBA00022989"/>
    </source>
</evidence>
<dbReference type="Pfam" id="PF02653">
    <property type="entry name" value="BPD_transp_2"/>
    <property type="match status" value="1"/>
</dbReference>
<reference evidence="10 11" key="1">
    <citation type="journal article" date="2022" name="Genome Biol. Evol.">
        <title>Host diet, physiology and behaviors set the stage for Lachnospiraceae cladogenesis.</title>
        <authorList>
            <person name="Vera-Ponce De Leon A."/>
            <person name="Schneider M."/>
            <person name="Jahnes B.C."/>
            <person name="Sadowski V."/>
            <person name="Camuy-Velez L.A."/>
            <person name="Duan J."/>
            <person name="Sabree Z.L."/>
        </authorList>
    </citation>
    <scope>NUCLEOTIDE SEQUENCE [LARGE SCALE GENOMIC DNA]</scope>
    <source>
        <strain evidence="10 11">PAL113</strain>
    </source>
</reference>
<evidence type="ECO:0000256" key="2">
    <source>
        <dbReference type="ARBA" id="ARBA00022448"/>
    </source>
</evidence>
<feature type="transmembrane region" description="Helical" evidence="9">
    <location>
        <begin position="12"/>
        <end position="31"/>
    </location>
</feature>
<dbReference type="InterPro" id="IPR001851">
    <property type="entry name" value="ABC_transp_permease"/>
</dbReference>
<comment type="subcellular location">
    <subcellularLocation>
        <location evidence="1">Cell membrane</location>
        <topology evidence="1">Multi-pass membrane protein</topology>
    </subcellularLocation>
</comment>